<evidence type="ECO:0000256" key="2">
    <source>
        <dbReference type="ARBA" id="ARBA00022438"/>
    </source>
</evidence>
<comment type="cofactor">
    <cofactor evidence="9 11">
        <name>Zn(2+)</name>
        <dbReference type="ChEBI" id="CHEBI:29105"/>
    </cofactor>
    <text evidence="9 11">Binds 1 zinc ion per subunit.</text>
</comment>
<dbReference type="AlphaFoldDB" id="A0A0A1U2H5"/>
<dbReference type="InterPro" id="IPR045357">
    <property type="entry name" value="Aminopeptidase_N-like_N"/>
</dbReference>
<evidence type="ECO:0000256" key="7">
    <source>
        <dbReference type="ARBA" id="ARBA00023049"/>
    </source>
</evidence>
<evidence type="ECO:0000256" key="10">
    <source>
        <dbReference type="PIRSR" id="PIRSR634016-4"/>
    </source>
</evidence>
<keyword evidence="16" id="KW-1185">Reference proteome</keyword>
<dbReference type="FunFam" id="2.60.40.1730:FF:000023">
    <property type="entry name" value="Aminopeptidase"/>
    <property type="match status" value="1"/>
</dbReference>
<dbReference type="OrthoDB" id="15827at2759"/>
<name>A0A0A1U2H5_ENTIV</name>
<dbReference type="InterPro" id="IPR001930">
    <property type="entry name" value="Peptidase_M1"/>
</dbReference>
<evidence type="ECO:0000259" key="14">
    <source>
        <dbReference type="Pfam" id="PF17900"/>
    </source>
</evidence>
<keyword evidence="7 11" id="KW-0482">Metalloprotease</keyword>
<dbReference type="PANTHER" id="PTHR11533">
    <property type="entry name" value="PROTEASE M1 ZINC METALLOPROTEASE"/>
    <property type="match status" value="1"/>
</dbReference>
<dbReference type="InterPro" id="IPR050344">
    <property type="entry name" value="Peptidase_M1_aminopeptidases"/>
</dbReference>
<dbReference type="Gene3D" id="2.60.40.1730">
    <property type="entry name" value="tricorn interacting facor f3 domain"/>
    <property type="match status" value="1"/>
</dbReference>
<dbReference type="PRINTS" id="PR00756">
    <property type="entry name" value="ALADIPTASE"/>
</dbReference>
<organism evidence="15 16">
    <name type="scientific">Entamoeba invadens IP1</name>
    <dbReference type="NCBI Taxonomy" id="370355"/>
    <lineage>
        <taxon>Eukaryota</taxon>
        <taxon>Amoebozoa</taxon>
        <taxon>Evosea</taxon>
        <taxon>Archamoebae</taxon>
        <taxon>Mastigamoebida</taxon>
        <taxon>Entamoebidae</taxon>
        <taxon>Entamoeba</taxon>
    </lineage>
</organism>
<dbReference type="GO" id="GO:0042277">
    <property type="term" value="F:peptide binding"/>
    <property type="evidence" value="ECO:0007669"/>
    <property type="project" value="TreeGrafter"/>
</dbReference>
<sequence length="828" mass="94618">MSQLLPTNFVPLHYEVFIKPYPSQRKFIGKTVLTLLCTTGTNVIVMNAVNLNNICAVLQEECDHLKITENPTYEQITLTSNNKFNLGEHQVTIQYEGRLPDDELCGFYQSKYTFNGKEKVICCTQFCPSSARRVFPCLDEPNYKATFSIILEVPPTDDCFSNMPIKSVELTEQTKKVTFETTPKMSTYILAFVTGEFTSYTKVGKNGIQLGLHFARNHKNISRFALEVMDKCLSLYESQFKIRYPLTKCDWVALPDFECGAMENWGIITSRETEVCLKENASTQAKKRSASVVCHELAHMWFGDLVTMKWWDDIWLNEGFASYVGTLFGVSTLFPEWRMEAANVVESLIPALESDGSINTHPICIKVDKASDVQQVFDLISYNKGSALINMIVNYVGFDSFMNGVTAYLNKFLYQNATSDDMWDCVGNVCGIDLKEVVQEWTYASGFPMVSVRLERGKLYLEQERCGVLSDQIWQIPMILSYENKVVKYIFKDKKSVIEWQYPYVIANAKSSGFYRVKYSDDLITLLEKTKISHLEVLTLCDDLFTLGKLGVLSSTQYLSFIRQIDPITVETYQLSRCILKHFSELKTVFKDSRVKRYIRQQMKRLLFPIYSELGYNVQLGESSEATSLRSCCVALFKRKEFYNNASRSVLNNEIGRLSGELILPTCYIAGRYGDDVVFSKLCQLYTTGETVEIRRVALKAIASTKNEELIKKALSFIESTVRQQDVGFAFAELFSGESELPTDYVITHINDINKKYGGGMSSIRKCILNSMLGKYSTRDRVNFFMKFFEDHKCEGSENCIKQGIEKMSTRASWLERDFPNILQCIES</sequence>
<dbReference type="KEGG" id="eiv:EIN_226640"/>
<evidence type="ECO:0000259" key="13">
    <source>
        <dbReference type="Pfam" id="PF11838"/>
    </source>
</evidence>
<dbReference type="CDD" id="cd09601">
    <property type="entry name" value="M1_APN-Q_like"/>
    <property type="match status" value="1"/>
</dbReference>
<dbReference type="RefSeq" id="XP_004255052.1">
    <property type="nucleotide sequence ID" value="XM_004255004.1"/>
</dbReference>
<dbReference type="InterPro" id="IPR042097">
    <property type="entry name" value="Aminopeptidase_N-like_N_sf"/>
</dbReference>
<dbReference type="EMBL" id="KB206756">
    <property type="protein sequence ID" value="ELP88281.1"/>
    <property type="molecule type" value="Genomic_DNA"/>
</dbReference>
<feature type="domain" description="Peptidase M1 membrane alanine aminopeptidase" evidence="12">
    <location>
        <begin position="224"/>
        <end position="441"/>
    </location>
</feature>
<evidence type="ECO:0000256" key="6">
    <source>
        <dbReference type="ARBA" id="ARBA00022833"/>
    </source>
</evidence>
<reference evidence="15 16" key="1">
    <citation type="submission" date="2012-10" db="EMBL/GenBank/DDBJ databases">
        <authorList>
            <person name="Zafar N."/>
            <person name="Inman J."/>
            <person name="Hall N."/>
            <person name="Lorenzi H."/>
            <person name="Caler E."/>
        </authorList>
    </citation>
    <scope>NUCLEOTIDE SEQUENCE [LARGE SCALE GENOMIC DNA]</scope>
    <source>
        <strain evidence="15 16">IP1</strain>
    </source>
</reference>
<accession>A0A0A1U2H5</accession>
<evidence type="ECO:0000256" key="9">
    <source>
        <dbReference type="PIRSR" id="PIRSR634016-3"/>
    </source>
</evidence>
<evidence type="ECO:0000313" key="15">
    <source>
        <dbReference type="EMBL" id="ELP88281.1"/>
    </source>
</evidence>
<dbReference type="FunFam" id="1.10.390.10:FF:000006">
    <property type="entry name" value="Puromycin-sensitive aminopeptidase"/>
    <property type="match status" value="1"/>
</dbReference>
<dbReference type="SUPFAM" id="SSF63737">
    <property type="entry name" value="Leukotriene A4 hydrolase N-terminal domain"/>
    <property type="match status" value="1"/>
</dbReference>
<keyword evidence="2 11" id="KW-0031">Aminopeptidase</keyword>
<dbReference type="GO" id="GO:0070006">
    <property type="term" value="F:metalloaminopeptidase activity"/>
    <property type="evidence" value="ECO:0007669"/>
    <property type="project" value="TreeGrafter"/>
</dbReference>
<dbReference type="Proteomes" id="UP000014680">
    <property type="component" value="Unassembled WGS sequence"/>
</dbReference>
<dbReference type="Gene3D" id="1.25.50.20">
    <property type="match status" value="1"/>
</dbReference>
<dbReference type="InterPro" id="IPR034016">
    <property type="entry name" value="M1_APN-typ"/>
</dbReference>
<dbReference type="EC" id="3.4.11.-" evidence="11"/>
<evidence type="ECO:0000259" key="12">
    <source>
        <dbReference type="Pfam" id="PF01433"/>
    </source>
</evidence>
<dbReference type="GeneID" id="14887042"/>
<dbReference type="GO" id="GO:0005615">
    <property type="term" value="C:extracellular space"/>
    <property type="evidence" value="ECO:0007669"/>
    <property type="project" value="TreeGrafter"/>
</dbReference>
<dbReference type="GO" id="GO:0043171">
    <property type="term" value="P:peptide catabolic process"/>
    <property type="evidence" value="ECO:0007669"/>
    <property type="project" value="TreeGrafter"/>
</dbReference>
<proteinExistence type="inferred from homology"/>
<dbReference type="OMA" id="NGVCIRN"/>
<evidence type="ECO:0000313" key="16">
    <source>
        <dbReference type="Proteomes" id="UP000014680"/>
    </source>
</evidence>
<protein>
    <recommendedName>
        <fullName evidence="11">Aminopeptidase</fullName>
        <ecNumber evidence="11">3.4.11.-</ecNumber>
    </recommendedName>
</protein>
<feature type="domain" description="ERAP1-like C-terminal" evidence="13">
    <location>
        <begin position="504"/>
        <end position="808"/>
    </location>
</feature>
<dbReference type="InterPro" id="IPR024571">
    <property type="entry name" value="ERAP1-like_C_dom"/>
</dbReference>
<feature type="active site" description="Proton acceptor" evidence="8">
    <location>
        <position position="296"/>
    </location>
</feature>
<evidence type="ECO:0000256" key="8">
    <source>
        <dbReference type="PIRSR" id="PIRSR634016-1"/>
    </source>
</evidence>
<keyword evidence="4 9" id="KW-0479">Metal-binding</keyword>
<evidence type="ECO:0000256" key="4">
    <source>
        <dbReference type="ARBA" id="ARBA00022723"/>
    </source>
</evidence>
<dbReference type="GO" id="GO:0005737">
    <property type="term" value="C:cytoplasm"/>
    <property type="evidence" value="ECO:0007669"/>
    <property type="project" value="TreeGrafter"/>
</dbReference>
<dbReference type="GO" id="GO:0008270">
    <property type="term" value="F:zinc ion binding"/>
    <property type="evidence" value="ECO:0007669"/>
    <property type="project" value="UniProtKB-UniRule"/>
</dbReference>
<keyword evidence="3 11" id="KW-0645">Protease</keyword>
<feature type="binding site" evidence="9">
    <location>
        <position position="295"/>
    </location>
    <ligand>
        <name>Zn(2+)</name>
        <dbReference type="ChEBI" id="CHEBI:29105"/>
        <note>catalytic</note>
    </ligand>
</feature>
<dbReference type="InterPro" id="IPR014782">
    <property type="entry name" value="Peptidase_M1_dom"/>
</dbReference>
<dbReference type="SUPFAM" id="SSF55486">
    <property type="entry name" value="Metalloproteases ('zincins'), catalytic domain"/>
    <property type="match status" value="1"/>
</dbReference>
<dbReference type="GO" id="GO:0006508">
    <property type="term" value="P:proteolysis"/>
    <property type="evidence" value="ECO:0007669"/>
    <property type="project" value="UniProtKB-KW"/>
</dbReference>
<feature type="domain" description="Aminopeptidase N-like N-terminal" evidence="14">
    <location>
        <begin position="10"/>
        <end position="189"/>
    </location>
</feature>
<dbReference type="Pfam" id="PF17900">
    <property type="entry name" value="Peptidase_M1_N"/>
    <property type="match status" value="1"/>
</dbReference>
<dbReference type="InterPro" id="IPR027268">
    <property type="entry name" value="Peptidase_M4/M1_CTD_sf"/>
</dbReference>
<dbReference type="GO" id="GO:0016020">
    <property type="term" value="C:membrane"/>
    <property type="evidence" value="ECO:0007669"/>
    <property type="project" value="TreeGrafter"/>
</dbReference>
<dbReference type="Gene3D" id="2.60.40.1910">
    <property type="match status" value="1"/>
</dbReference>
<keyword evidence="5 11" id="KW-0378">Hydrolase</keyword>
<evidence type="ECO:0000256" key="3">
    <source>
        <dbReference type="ARBA" id="ARBA00022670"/>
    </source>
</evidence>
<gene>
    <name evidence="15" type="ORF">EIN_226640</name>
</gene>
<dbReference type="Pfam" id="PF01433">
    <property type="entry name" value="Peptidase_M1"/>
    <property type="match status" value="1"/>
</dbReference>
<evidence type="ECO:0000256" key="1">
    <source>
        <dbReference type="ARBA" id="ARBA00010136"/>
    </source>
</evidence>
<feature type="binding site" evidence="9">
    <location>
        <position position="318"/>
    </location>
    <ligand>
        <name>Zn(2+)</name>
        <dbReference type="ChEBI" id="CHEBI:29105"/>
        <note>catalytic</note>
    </ligand>
</feature>
<comment type="similarity">
    <text evidence="1 11">Belongs to the peptidase M1 family.</text>
</comment>
<dbReference type="Pfam" id="PF11838">
    <property type="entry name" value="ERAP1_C"/>
    <property type="match status" value="1"/>
</dbReference>
<evidence type="ECO:0000256" key="5">
    <source>
        <dbReference type="ARBA" id="ARBA00022801"/>
    </source>
</evidence>
<feature type="site" description="Transition state stabilizer" evidence="10">
    <location>
        <position position="382"/>
    </location>
</feature>
<dbReference type="Gene3D" id="1.10.390.10">
    <property type="entry name" value="Neutral Protease Domain 2"/>
    <property type="match status" value="1"/>
</dbReference>
<evidence type="ECO:0000256" key="11">
    <source>
        <dbReference type="RuleBase" id="RU364040"/>
    </source>
</evidence>
<dbReference type="PANTHER" id="PTHR11533:SF299">
    <property type="entry name" value="AMINOPEPTIDASE"/>
    <property type="match status" value="1"/>
</dbReference>
<feature type="binding site" evidence="9">
    <location>
        <position position="299"/>
    </location>
    <ligand>
        <name>Zn(2+)</name>
        <dbReference type="ChEBI" id="CHEBI:29105"/>
        <note>catalytic</note>
    </ligand>
</feature>
<dbReference type="VEuPathDB" id="AmoebaDB:EIN_226640"/>
<keyword evidence="6 9" id="KW-0862">Zinc</keyword>